<dbReference type="VEuPathDB" id="FungiDB:F4678DRAFT_391045"/>
<comment type="subcellular location">
    <subcellularLocation>
        <location evidence="1">Membrane</location>
        <topology evidence="1">Multi-pass membrane protein</topology>
    </subcellularLocation>
</comment>
<feature type="transmembrane region" description="Helical" evidence="8">
    <location>
        <begin position="533"/>
        <end position="554"/>
    </location>
</feature>
<dbReference type="PROSITE" id="PS50850">
    <property type="entry name" value="MFS"/>
    <property type="match status" value="1"/>
</dbReference>
<dbReference type="PANTHER" id="PTHR48022">
    <property type="entry name" value="PLASTIDIC GLUCOSE TRANSPORTER 4"/>
    <property type="match status" value="1"/>
</dbReference>
<dbReference type="InterPro" id="IPR050360">
    <property type="entry name" value="MFS_Sugar_Transporters"/>
</dbReference>
<feature type="region of interest" description="Disordered" evidence="7">
    <location>
        <begin position="798"/>
        <end position="827"/>
    </location>
</feature>
<feature type="compositionally biased region" description="Basic and acidic residues" evidence="7">
    <location>
        <begin position="909"/>
        <end position="925"/>
    </location>
</feature>
<evidence type="ECO:0000256" key="7">
    <source>
        <dbReference type="SAM" id="MobiDB-lite"/>
    </source>
</evidence>
<dbReference type="AlphaFoldDB" id="A0A9W8NJB4"/>
<keyword evidence="6 8" id="KW-0472">Membrane</keyword>
<dbReference type="InterPro" id="IPR032345">
    <property type="entry name" value="PnbB"/>
</dbReference>
<evidence type="ECO:0000259" key="9">
    <source>
        <dbReference type="PROSITE" id="PS50850"/>
    </source>
</evidence>
<keyword evidence="5 8" id="KW-1133">Transmembrane helix</keyword>
<feature type="transmembrane region" description="Helical" evidence="8">
    <location>
        <begin position="313"/>
        <end position="332"/>
    </location>
</feature>
<protein>
    <recommendedName>
        <fullName evidence="9">Major facilitator superfamily (MFS) profile domain-containing protein</fullName>
    </recommendedName>
</protein>
<feature type="domain" description="Major facilitator superfamily (MFS) profile" evidence="9">
    <location>
        <begin position="141"/>
        <end position="590"/>
    </location>
</feature>
<evidence type="ECO:0000313" key="11">
    <source>
        <dbReference type="Proteomes" id="UP001148614"/>
    </source>
</evidence>
<feature type="region of interest" description="Disordered" evidence="7">
    <location>
        <begin position="901"/>
        <end position="932"/>
    </location>
</feature>
<name>A0A9W8NJB4_9PEZI</name>
<keyword evidence="3" id="KW-0813">Transport</keyword>
<dbReference type="FunFam" id="1.20.1250.20:FF:000149">
    <property type="entry name" value="MFS transporter, SP family, general alpha glucoside:H+ symporter"/>
    <property type="match status" value="1"/>
</dbReference>
<feature type="transmembrane region" description="Helical" evidence="8">
    <location>
        <begin position="283"/>
        <end position="301"/>
    </location>
</feature>
<dbReference type="VEuPathDB" id="FungiDB:F4678DRAFT_390763"/>
<dbReference type="GO" id="GO:0016020">
    <property type="term" value="C:membrane"/>
    <property type="evidence" value="ECO:0007669"/>
    <property type="project" value="UniProtKB-SubCell"/>
</dbReference>
<feature type="compositionally biased region" description="Basic and acidic residues" evidence="7">
    <location>
        <begin position="97"/>
        <end position="106"/>
    </location>
</feature>
<evidence type="ECO:0000256" key="5">
    <source>
        <dbReference type="ARBA" id="ARBA00022989"/>
    </source>
</evidence>
<organism evidence="10 11">
    <name type="scientific">Xylaria arbuscula</name>
    <dbReference type="NCBI Taxonomy" id="114810"/>
    <lineage>
        <taxon>Eukaryota</taxon>
        <taxon>Fungi</taxon>
        <taxon>Dikarya</taxon>
        <taxon>Ascomycota</taxon>
        <taxon>Pezizomycotina</taxon>
        <taxon>Sordariomycetes</taxon>
        <taxon>Xylariomycetidae</taxon>
        <taxon>Xylariales</taxon>
        <taxon>Xylariaceae</taxon>
        <taxon>Xylaria</taxon>
    </lineage>
</organism>
<dbReference type="PROSITE" id="PS00217">
    <property type="entry name" value="SUGAR_TRANSPORT_2"/>
    <property type="match status" value="1"/>
</dbReference>
<dbReference type="GO" id="GO:0005351">
    <property type="term" value="F:carbohydrate:proton symporter activity"/>
    <property type="evidence" value="ECO:0007669"/>
    <property type="project" value="TreeGrafter"/>
</dbReference>
<dbReference type="Proteomes" id="UP001148614">
    <property type="component" value="Unassembled WGS sequence"/>
</dbReference>
<dbReference type="Gene3D" id="1.20.5.2950">
    <property type="match status" value="1"/>
</dbReference>
<dbReference type="InterPro" id="IPR005828">
    <property type="entry name" value="MFS_sugar_transport-like"/>
</dbReference>
<evidence type="ECO:0000313" key="10">
    <source>
        <dbReference type="EMBL" id="KAJ3577889.1"/>
    </source>
</evidence>
<dbReference type="VEuPathDB" id="FungiDB:F4678DRAFT_423880"/>
<comment type="similarity">
    <text evidence="2">Belongs to the major facilitator superfamily. Sugar transporter (TC 2.A.1.1) family.</text>
</comment>
<evidence type="ECO:0000256" key="2">
    <source>
        <dbReference type="ARBA" id="ARBA00010992"/>
    </source>
</evidence>
<dbReference type="Gene3D" id="1.20.1250.20">
    <property type="entry name" value="MFS general substrate transporter like domains"/>
    <property type="match status" value="1"/>
</dbReference>
<dbReference type="InterPro" id="IPR036259">
    <property type="entry name" value="MFS_trans_sf"/>
</dbReference>
<keyword evidence="11" id="KW-1185">Reference proteome</keyword>
<dbReference type="Pfam" id="PF16155">
    <property type="entry name" value="PnbB"/>
    <property type="match status" value="1"/>
</dbReference>
<feature type="transmembrane region" description="Helical" evidence="8">
    <location>
        <begin position="500"/>
        <end position="521"/>
    </location>
</feature>
<dbReference type="EMBL" id="JANPWZ010000294">
    <property type="protein sequence ID" value="KAJ3577889.1"/>
    <property type="molecule type" value="Genomic_DNA"/>
</dbReference>
<accession>A0A9W8NJB4</accession>
<dbReference type="Pfam" id="PF00083">
    <property type="entry name" value="Sugar_tr"/>
    <property type="match status" value="1"/>
</dbReference>
<proteinExistence type="inferred from homology"/>
<dbReference type="InterPro" id="IPR020846">
    <property type="entry name" value="MFS_dom"/>
</dbReference>
<feature type="region of interest" description="Disordered" evidence="7">
    <location>
        <begin position="80"/>
        <end position="106"/>
    </location>
</feature>
<keyword evidence="4 8" id="KW-0812">Transmembrane</keyword>
<gene>
    <name evidence="10" type="ORF">NPX13_g2677</name>
</gene>
<dbReference type="PANTHER" id="PTHR48022:SF56">
    <property type="entry name" value="MAJOR FACILITATOR SUPERFAMILY (MFS) PROFILE DOMAIN-CONTAINING PROTEIN-RELATED"/>
    <property type="match status" value="1"/>
</dbReference>
<dbReference type="NCBIfam" id="TIGR00879">
    <property type="entry name" value="SP"/>
    <property type="match status" value="1"/>
</dbReference>
<feature type="transmembrane region" description="Helical" evidence="8">
    <location>
        <begin position="436"/>
        <end position="460"/>
    </location>
</feature>
<evidence type="ECO:0000256" key="8">
    <source>
        <dbReference type="SAM" id="Phobius"/>
    </source>
</evidence>
<feature type="transmembrane region" description="Helical" evidence="8">
    <location>
        <begin position="566"/>
        <end position="584"/>
    </location>
</feature>
<feature type="transmembrane region" description="Helical" evidence="8">
    <location>
        <begin position="221"/>
        <end position="240"/>
    </location>
</feature>
<dbReference type="SUPFAM" id="SSF103473">
    <property type="entry name" value="MFS general substrate transporter"/>
    <property type="match status" value="1"/>
</dbReference>
<reference evidence="10" key="1">
    <citation type="submission" date="2022-07" db="EMBL/GenBank/DDBJ databases">
        <title>Genome Sequence of Xylaria arbuscula.</title>
        <authorList>
            <person name="Buettner E."/>
        </authorList>
    </citation>
    <scope>NUCLEOTIDE SEQUENCE</scope>
    <source>
        <strain evidence="10">VT107</strain>
    </source>
</reference>
<feature type="transmembrane region" description="Helical" evidence="8">
    <location>
        <begin position="467"/>
        <end position="488"/>
    </location>
</feature>
<evidence type="ECO:0000256" key="6">
    <source>
        <dbReference type="ARBA" id="ARBA00023136"/>
    </source>
</evidence>
<evidence type="ECO:0000256" key="1">
    <source>
        <dbReference type="ARBA" id="ARBA00004141"/>
    </source>
</evidence>
<evidence type="ECO:0000256" key="3">
    <source>
        <dbReference type="ARBA" id="ARBA00022448"/>
    </source>
</evidence>
<evidence type="ECO:0000256" key="4">
    <source>
        <dbReference type="ARBA" id="ARBA00022692"/>
    </source>
</evidence>
<sequence length="956" mass="105880">MDLGNWDSKGKDTASIRRISRGQFFPRMQVSKAPWFAIPVFGWDTSRDVLGGYPRLLVRGFKTLDAMAVGTDEKHVYPAVSGDEGLSPVQPAPTNEQKLEDEQDDKSRMNELIRNARLATEKEQSMSLMQGIKLYPKAIGWSILISTCIVMEGYDVSLINNFYGNSQFNRKYGEPYINAQGMTDYQVSAAWQAGLSNGAVVGEILGLMINGYVSERLGYRYTIIACLTLITGFVAIFFTAQNVIHLQVAEILCGIPWGVFQTLTITYASEVCPVALRGYLTTYVNACWGFGQLIGIGAIVGNSWRGDEWAYRIPYALQWIWPLPLIIGIFLAPDSPWWQVRHGKLDEAKKSLLRLTSLNRETDFDADETIAMMAHTTALEAKITKGASYWDCFKGVDLRRTEIVCACWAIQNLSGNSFSNYSTYFLQQAGLSESKAYYFALGQYAINSVGVLGAWALITLGFGRRTLYLTGLATLFVILLILGFLGLASDRNAASLATGSILLVWALIYQLTVGTVCYSLVAELASRRLGIKTIVLGRIGYNIVGIVAGVITPYMLNPTAWNWGNYAGFFWAGSCFLCLIYTYFRVPEPAGRTFAELDLLFEKGISARKFASTKVDVFAEHVQGDAMDQYKDQIATTGTMRNNRFRWPNAQKLVKRCGEFFAEVEDLTPGKELEERLNRDYGPGNPYYEDLCRLVREGLDEGWVAETELGHGKMYRRGKIALPSAETRYFSITTVYMDSEDVFSGQYHAHPYGEINCVVQVDDTAELEGMNGWRGAGWTSPGPGTTSLPANANEVVSESAEQDSRVLKRDRKQHRIGSRDVSGRAQQCELRSARHVEGDESIQASYAVIPDLSAQNSAGIQTLLDAEREASKIVQKGSVPPIQLIGAHRIRQDQIANTSQLANHTKGNKQAEDEANKEADEKIKEIQSSGKKNQNAVVTDLLKGVLDVKPVAPSAA</sequence>
<dbReference type="InterPro" id="IPR003663">
    <property type="entry name" value="Sugar/inositol_transpt"/>
</dbReference>
<dbReference type="InterPro" id="IPR005829">
    <property type="entry name" value="Sugar_transporter_CS"/>
</dbReference>
<comment type="caution">
    <text evidence="10">The sequence shown here is derived from an EMBL/GenBank/DDBJ whole genome shotgun (WGS) entry which is preliminary data.</text>
</comment>